<organism evidence="1 2">
    <name type="scientific">Skermanella aerolata</name>
    <dbReference type="NCBI Taxonomy" id="393310"/>
    <lineage>
        <taxon>Bacteria</taxon>
        <taxon>Pseudomonadati</taxon>
        <taxon>Pseudomonadota</taxon>
        <taxon>Alphaproteobacteria</taxon>
        <taxon>Rhodospirillales</taxon>
        <taxon>Azospirillaceae</taxon>
        <taxon>Skermanella</taxon>
    </lineage>
</organism>
<name>A0A512E388_9PROT</name>
<dbReference type="Proteomes" id="UP000321523">
    <property type="component" value="Unassembled WGS sequence"/>
</dbReference>
<dbReference type="AlphaFoldDB" id="A0A512E388"/>
<accession>A0A512E388</accession>
<proteinExistence type="predicted"/>
<keyword evidence="2" id="KW-1185">Reference proteome</keyword>
<reference evidence="1 2" key="1">
    <citation type="submission" date="2019-07" db="EMBL/GenBank/DDBJ databases">
        <title>Whole genome shotgun sequence of Skermanella aerolata NBRC 106429.</title>
        <authorList>
            <person name="Hosoyama A."/>
            <person name="Uohara A."/>
            <person name="Ohji S."/>
            <person name="Ichikawa N."/>
        </authorList>
    </citation>
    <scope>NUCLEOTIDE SEQUENCE [LARGE SCALE GENOMIC DNA]</scope>
    <source>
        <strain evidence="1 2">NBRC 106429</strain>
    </source>
</reference>
<gene>
    <name evidence="1" type="ORF">SAE02_73400</name>
</gene>
<sequence length="46" mass="5259">MFNVNYLIGRASYDPVQEPAGDIVFPSTQIQPVLAGRHYEQESKYE</sequence>
<dbReference type="EMBL" id="BJYZ01000066">
    <property type="protein sequence ID" value="GEO43192.1"/>
    <property type="molecule type" value="Genomic_DNA"/>
</dbReference>
<comment type="caution">
    <text evidence="1">The sequence shown here is derived from an EMBL/GenBank/DDBJ whole genome shotgun (WGS) entry which is preliminary data.</text>
</comment>
<evidence type="ECO:0000313" key="1">
    <source>
        <dbReference type="EMBL" id="GEO43192.1"/>
    </source>
</evidence>
<protein>
    <submittedName>
        <fullName evidence="1">Uncharacterized protein</fullName>
    </submittedName>
</protein>
<evidence type="ECO:0000313" key="2">
    <source>
        <dbReference type="Proteomes" id="UP000321523"/>
    </source>
</evidence>